<evidence type="ECO:0000313" key="2">
    <source>
        <dbReference type="EMBL" id="CAA0208372.1"/>
    </source>
</evidence>
<dbReference type="EMBL" id="CACSHJ010000087">
    <property type="protein sequence ID" value="CAA0208372.1"/>
    <property type="molecule type" value="Genomic_DNA"/>
</dbReference>
<evidence type="ECO:0000256" key="1">
    <source>
        <dbReference type="SAM" id="SignalP"/>
    </source>
</evidence>
<reference evidence="2 3" key="1">
    <citation type="submission" date="2019-12" db="EMBL/GenBank/DDBJ databases">
        <authorList>
            <person name="Jiao W.-B."/>
            <person name="Schneeberger K."/>
        </authorList>
    </citation>
    <scope>NUCLEOTIDE SEQUENCE [LARGE SCALE GENOMIC DNA]</scope>
    <source>
        <strain evidence="3">cv. C24</strain>
    </source>
</reference>
<feature type="signal peptide" evidence="1">
    <location>
        <begin position="1"/>
        <end position="24"/>
    </location>
</feature>
<sequence length="83" mass="8983">MAITKNNLIAFVFTILFVISYVHCRSTSDIVSGSGIKEDEHVCFKTSPCLPEVGGEKGCIAFCSRMKFTTGLCLGSVVCCCYT</sequence>
<dbReference type="AlphaFoldDB" id="A0A5S9UJZ9"/>
<dbReference type="Proteomes" id="UP000434276">
    <property type="component" value="Unassembled WGS sequence"/>
</dbReference>
<feature type="chain" id="PRO_5025045612" evidence="1">
    <location>
        <begin position="25"/>
        <end position="83"/>
    </location>
</feature>
<evidence type="ECO:0000313" key="3">
    <source>
        <dbReference type="Proteomes" id="UP000434276"/>
    </source>
</evidence>
<accession>A0A5S9UJZ9</accession>
<gene>
    <name evidence="2" type="ORF">C24_LOCUS1622</name>
</gene>
<keyword evidence="1" id="KW-0732">Signal</keyword>
<dbReference type="ExpressionAtlas" id="A0A5S9UJZ9">
    <property type="expression patterns" value="baseline and differential"/>
</dbReference>
<organism evidence="2 3">
    <name type="scientific">Arabidopsis thaliana</name>
    <name type="common">Mouse-ear cress</name>
    <dbReference type="NCBI Taxonomy" id="3702"/>
    <lineage>
        <taxon>Eukaryota</taxon>
        <taxon>Viridiplantae</taxon>
        <taxon>Streptophyta</taxon>
        <taxon>Embryophyta</taxon>
        <taxon>Tracheophyta</taxon>
        <taxon>Spermatophyta</taxon>
        <taxon>Magnoliopsida</taxon>
        <taxon>eudicotyledons</taxon>
        <taxon>Gunneridae</taxon>
        <taxon>Pentapetalae</taxon>
        <taxon>rosids</taxon>
        <taxon>malvids</taxon>
        <taxon>Brassicales</taxon>
        <taxon>Brassicaceae</taxon>
        <taxon>Camelineae</taxon>
        <taxon>Arabidopsis</taxon>
    </lineage>
</organism>
<name>A0A5S9UJZ9_ARATH</name>
<protein>
    <submittedName>
        <fullName evidence="2">Uncharacterized protein</fullName>
    </submittedName>
</protein>
<dbReference type="OrthoDB" id="1025834at2759"/>
<proteinExistence type="predicted"/>